<protein>
    <submittedName>
        <fullName evidence="2">Trypanothione synthetase, putative</fullName>
    </submittedName>
</protein>
<proteinExistence type="predicted"/>
<feature type="compositionally biased region" description="Polar residues" evidence="1">
    <location>
        <begin position="76"/>
        <end position="99"/>
    </location>
</feature>
<dbReference type="OrthoDB" id="299748at2759"/>
<keyword evidence="3" id="KW-1185">Reference proteome</keyword>
<gene>
    <name evidence="2" type="ORF">LtaPh_2305400</name>
</gene>
<evidence type="ECO:0000313" key="3">
    <source>
        <dbReference type="Proteomes" id="UP000419144"/>
    </source>
</evidence>
<name>A0A640KI15_LEITA</name>
<organism evidence="2 3">
    <name type="scientific">Leishmania tarentolae</name>
    <name type="common">Sauroleishmania tarentolae</name>
    <dbReference type="NCBI Taxonomy" id="5689"/>
    <lineage>
        <taxon>Eukaryota</taxon>
        <taxon>Discoba</taxon>
        <taxon>Euglenozoa</taxon>
        <taxon>Kinetoplastea</taxon>
        <taxon>Metakinetoplastina</taxon>
        <taxon>Trypanosomatida</taxon>
        <taxon>Trypanosomatidae</taxon>
        <taxon>Leishmaniinae</taxon>
        <taxon>Leishmania</taxon>
        <taxon>lizard Leishmania</taxon>
    </lineage>
</organism>
<dbReference type="GO" id="GO:0016874">
    <property type="term" value="F:ligase activity"/>
    <property type="evidence" value="ECO:0007669"/>
    <property type="project" value="TreeGrafter"/>
</dbReference>
<dbReference type="EMBL" id="BLBS01000030">
    <property type="protein sequence ID" value="GET88694.1"/>
    <property type="molecule type" value="Genomic_DNA"/>
</dbReference>
<evidence type="ECO:0000313" key="2">
    <source>
        <dbReference type="EMBL" id="GET88694.1"/>
    </source>
</evidence>
<feature type="region of interest" description="Disordered" evidence="1">
    <location>
        <begin position="74"/>
        <end position="121"/>
    </location>
</feature>
<dbReference type="Proteomes" id="UP000419144">
    <property type="component" value="Unassembled WGS sequence"/>
</dbReference>
<evidence type="ECO:0000256" key="1">
    <source>
        <dbReference type="SAM" id="MobiDB-lite"/>
    </source>
</evidence>
<dbReference type="PANTHER" id="PTHR30094">
    <property type="entry name" value="BIFUNCTIONAL GLUTATHIONYLSPERMIDINE SYNTHETASE/AMIDASE-RELATED"/>
    <property type="match status" value="1"/>
</dbReference>
<comment type="caution">
    <text evidence="2">The sequence shown here is derived from an EMBL/GenBank/DDBJ whole genome shotgun (WGS) entry which is preliminary data.</text>
</comment>
<dbReference type="PANTHER" id="PTHR30094:SF17">
    <property type="entry name" value="SYNTHETASE, PUTATIVE-RELATED"/>
    <property type="match status" value="1"/>
</dbReference>
<accession>A0A640KI15</accession>
<sequence length="381" mass="42160">MRRTHPRTCLPPSLIPIWLRRSSAVSLSRSLLPSSRCPLCSGCLPAANSRTATTRTCILSGIVRIPGDSTVRPMGCTSSAEANPNETDSYAGCPSQNSETRNRNRMGTTRHPRPPQGDKIGLATENAASAPHVGPSGLTARSDRRADAVTLHGVCGYTHNGVPAYSNGTSSTWTNKKNFREGIFMGYQWQCVEFARRWLWVAHRLLLPKRSCAYCFASCAYVYRLKEDASPTLRQAREVRHGAAPHSRAGSSSSSKEVGTATEVQRLGPYEKKDAWEKVPAKFVKQGSLVPPAADSLIVYPMSWGSPWGHIGVITAVDLNRSLVYVADQNRYFHDWKGESYSAVFRLDRDKDRFYIRDHESECMGWLTFPTAVEGHDVVGR</sequence>
<dbReference type="AlphaFoldDB" id="A0A640KI15"/>
<reference evidence="2" key="1">
    <citation type="submission" date="2019-11" db="EMBL/GenBank/DDBJ databases">
        <title>Leishmania tarentolae CDS.</title>
        <authorList>
            <person name="Goto Y."/>
            <person name="Yamagishi J."/>
        </authorList>
    </citation>
    <scope>NUCLEOTIDE SEQUENCE [LARGE SCALE GENOMIC DNA]</scope>
    <source>
        <strain evidence="2">Parrot Tar II</strain>
    </source>
</reference>
<dbReference type="VEuPathDB" id="TriTrypDB:LtaPh_2305400"/>
<dbReference type="Gene3D" id="3.90.1720.10">
    <property type="entry name" value="endopeptidase domain like (from Nostoc punctiforme)"/>
    <property type="match status" value="1"/>
</dbReference>
<dbReference type="InterPro" id="IPR051705">
    <property type="entry name" value="Gsp_Synthetase/Amidase"/>
</dbReference>
<dbReference type="SUPFAM" id="SSF54001">
    <property type="entry name" value="Cysteine proteinases"/>
    <property type="match status" value="1"/>
</dbReference>
<dbReference type="InterPro" id="IPR038765">
    <property type="entry name" value="Papain-like_cys_pep_sf"/>
</dbReference>
<feature type="region of interest" description="Disordered" evidence="1">
    <location>
        <begin position="238"/>
        <end position="261"/>
    </location>
</feature>